<gene>
    <name evidence="13 14" type="primary">lolB</name>
    <name evidence="14" type="ORF">EIK76_08595</name>
</gene>
<evidence type="ECO:0000256" key="10">
    <source>
        <dbReference type="ARBA" id="ARBA00023186"/>
    </source>
</evidence>
<dbReference type="CDD" id="cd16326">
    <property type="entry name" value="LolB"/>
    <property type="match status" value="1"/>
</dbReference>
<comment type="similarity">
    <text evidence="2 13">Belongs to the LolB family.</text>
</comment>
<keyword evidence="15" id="KW-1185">Reference proteome</keyword>
<keyword evidence="11 13" id="KW-0998">Cell outer membrane</keyword>
<sequence>MSVFAAIKTGCFVVFSLILTGCASHSSQLKPVIPLSAQQRQLQLEQLQEFTLTGALGVKAPQESVSGSLNWQQQGPYFQASMTNFVGISIFELETDALGATVKADGETHQAQSASALLDYLSGWSLPIEEMPLWLKGVASPESFNHQWDAQGRLTSFTLKDSQQRDWQVSYTEFFPDALALPKRIQLDSKADGSRIKLVVRKWQL</sequence>
<dbReference type="SUPFAM" id="SSF89392">
    <property type="entry name" value="Prokaryotic lipoproteins and lipoprotein localization factors"/>
    <property type="match status" value="1"/>
</dbReference>
<evidence type="ECO:0000313" key="15">
    <source>
        <dbReference type="Proteomes" id="UP000276260"/>
    </source>
</evidence>
<keyword evidence="5 13" id="KW-0813">Transport</keyword>
<keyword evidence="6" id="KW-0732">Signal</keyword>
<evidence type="ECO:0000256" key="13">
    <source>
        <dbReference type="HAMAP-Rule" id="MF_00233"/>
    </source>
</evidence>
<keyword evidence="10 13" id="KW-0143">Chaperone</keyword>
<keyword evidence="9" id="KW-0564">Palmitate</keyword>
<dbReference type="GO" id="GO:0009279">
    <property type="term" value="C:cell outer membrane"/>
    <property type="evidence" value="ECO:0007669"/>
    <property type="project" value="UniProtKB-SubCell"/>
</dbReference>
<dbReference type="Gene3D" id="2.50.20.10">
    <property type="entry name" value="Lipoprotein localisation LolA/LolB/LppX"/>
    <property type="match status" value="1"/>
</dbReference>
<comment type="subcellular location">
    <subcellularLocation>
        <location evidence="1">Cell outer membrane</location>
        <topology evidence="1">Lipid-anchor</topology>
    </subcellularLocation>
</comment>
<evidence type="ECO:0000256" key="2">
    <source>
        <dbReference type="ARBA" id="ARBA00009696"/>
    </source>
</evidence>
<evidence type="ECO:0000256" key="12">
    <source>
        <dbReference type="ARBA" id="ARBA00023288"/>
    </source>
</evidence>
<comment type="subunit">
    <text evidence="3 13">Monomer.</text>
</comment>
<evidence type="ECO:0000256" key="9">
    <source>
        <dbReference type="ARBA" id="ARBA00023139"/>
    </source>
</evidence>
<keyword evidence="8 13" id="KW-0472">Membrane</keyword>
<comment type="function">
    <text evidence="13">Plays a critical role in the incorporation of lipoproteins in the outer membrane after they are released by the LolA protein.</text>
</comment>
<evidence type="ECO:0000256" key="7">
    <source>
        <dbReference type="ARBA" id="ARBA00022927"/>
    </source>
</evidence>
<keyword evidence="12 14" id="KW-0449">Lipoprotein</keyword>
<keyword evidence="7 13" id="KW-0653">Protein transport</keyword>
<dbReference type="InterPro" id="IPR029046">
    <property type="entry name" value="LolA/LolB/LppX"/>
</dbReference>
<protein>
    <recommendedName>
        <fullName evidence="4 13">Outer-membrane lipoprotein LolB</fullName>
    </recommendedName>
</protein>
<evidence type="ECO:0000256" key="6">
    <source>
        <dbReference type="ARBA" id="ARBA00022729"/>
    </source>
</evidence>
<organism evidence="14 15">
    <name type="scientific">Rheinheimera mesophila</name>
    <dbReference type="NCBI Taxonomy" id="1547515"/>
    <lineage>
        <taxon>Bacteria</taxon>
        <taxon>Pseudomonadati</taxon>
        <taxon>Pseudomonadota</taxon>
        <taxon>Gammaproteobacteria</taxon>
        <taxon>Chromatiales</taxon>
        <taxon>Chromatiaceae</taxon>
        <taxon>Rheinheimera</taxon>
    </lineage>
</organism>
<evidence type="ECO:0000256" key="8">
    <source>
        <dbReference type="ARBA" id="ARBA00023136"/>
    </source>
</evidence>
<evidence type="ECO:0000256" key="11">
    <source>
        <dbReference type="ARBA" id="ARBA00023237"/>
    </source>
</evidence>
<dbReference type="GO" id="GO:0015031">
    <property type="term" value="P:protein transport"/>
    <property type="evidence" value="ECO:0007669"/>
    <property type="project" value="UniProtKB-KW"/>
</dbReference>
<evidence type="ECO:0000256" key="1">
    <source>
        <dbReference type="ARBA" id="ARBA00004459"/>
    </source>
</evidence>
<proteinExistence type="inferred from homology"/>
<reference evidence="14 15" key="1">
    <citation type="submission" date="2018-11" db="EMBL/GenBank/DDBJ databases">
        <title>Draft genome analysis of Rheinheimera mesophila isolated from an industrial waste site.</title>
        <authorList>
            <person name="Yu Q."/>
            <person name="Qi Y."/>
            <person name="Zhang H."/>
            <person name="Lu Y."/>
            <person name="Pu J."/>
        </authorList>
    </citation>
    <scope>NUCLEOTIDE SEQUENCE [LARGE SCALE GENOMIC DNA]</scope>
    <source>
        <strain evidence="14 15">IITR13</strain>
    </source>
</reference>
<accession>A0A3P3QIS7</accession>
<evidence type="ECO:0000256" key="3">
    <source>
        <dbReference type="ARBA" id="ARBA00011245"/>
    </source>
</evidence>
<dbReference type="EMBL" id="RRCF01000002">
    <property type="protein sequence ID" value="RRJ20945.1"/>
    <property type="molecule type" value="Genomic_DNA"/>
</dbReference>
<dbReference type="Pfam" id="PF03550">
    <property type="entry name" value="LolB"/>
    <property type="match status" value="1"/>
</dbReference>
<dbReference type="NCBIfam" id="TIGR00548">
    <property type="entry name" value="lolB"/>
    <property type="match status" value="1"/>
</dbReference>
<dbReference type="HAMAP" id="MF_00233">
    <property type="entry name" value="LolB"/>
    <property type="match status" value="1"/>
</dbReference>
<name>A0A3P3QIS7_9GAMM</name>
<dbReference type="GO" id="GO:0044874">
    <property type="term" value="P:lipoprotein localization to outer membrane"/>
    <property type="evidence" value="ECO:0007669"/>
    <property type="project" value="UniProtKB-UniRule"/>
</dbReference>
<evidence type="ECO:0000256" key="5">
    <source>
        <dbReference type="ARBA" id="ARBA00022448"/>
    </source>
</evidence>
<comment type="caution">
    <text evidence="14">The sequence shown here is derived from an EMBL/GenBank/DDBJ whole genome shotgun (WGS) entry which is preliminary data.</text>
</comment>
<dbReference type="OrthoDB" id="9797618at2"/>
<evidence type="ECO:0000256" key="4">
    <source>
        <dbReference type="ARBA" id="ARBA00016202"/>
    </source>
</evidence>
<dbReference type="AlphaFoldDB" id="A0A3P3QIS7"/>
<dbReference type="Proteomes" id="UP000276260">
    <property type="component" value="Unassembled WGS sequence"/>
</dbReference>
<evidence type="ECO:0000313" key="14">
    <source>
        <dbReference type="EMBL" id="RRJ20945.1"/>
    </source>
</evidence>
<dbReference type="InterPro" id="IPR004565">
    <property type="entry name" value="OM_lipoprot_LolB"/>
</dbReference>